<evidence type="ECO:0000256" key="2">
    <source>
        <dbReference type="ARBA" id="ARBA00022723"/>
    </source>
</evidence>
<keyword evidence="2" id="KW-0479">Metal-binding</keyword>
<dbReference type="GO" id="GO:0046872">
    <property type="term" value="F:metal ion binding"/>
    <property type="evidence" value="ECO:0007669"/>
    <property type="project" value="UniProtKB-KW"/>
</dbReference>
<gene>
    <name evidence="8" type="ORF">GR170_25160</name>
</gene>
<keyword evidence="5 6" id="KW-0482">Metalloprotease</keyword>
<evidence type="ECO:0000256" key="5">
    <source>
        <dbReference type="ARBA" id="ARBA00023049"/>
    </source>
</evidence>
<dbReference type="RefSeq" id="WP_160897228.1">
    <property type="nucleotide sequence ID" value="NZ_WUMU01000046.1"/>
</dbReference>
<keyword evidence="1 6" id="KW-0645">Protease</keyword>
<evidence type="ECO:0000313" key="8">
    <source>
        <dbReference type="EMBL" id="MXN21120.1"/>
    </source>
</evidence>
<dbReference type="PANTHER" id="PTHR22726">
    <property type="entry name" value="METALLOENDOPEPTIDASE OMA1"/>
    <property type="match status" value="1"/>
</dbReference>
<dbReference type="AlphaFoldDB" id="A0A6L7GD05"/>
<evidence type="ECO:0000256" key="3">
    <source>
        <dbReference type="ARBA" id="ARBA00022801"/>
    </source>
</evidence>
<dbReference type="CDD" id="cd07324">
    <property type="entry name" value="M48C_Oma1-like"/>
    <property type="match status" value="1"/>
</dbReference>
<comment type="cofactor">
    <cofactor evidence="6">
        <name>Zn(2+)</name>
        <dbReference type="ChEBI" id="CHEBI:29105"/>
    </cofactor>
    <text evidence="6">Binds 1 zinc ion per subunit.</text>
</comment>
<organism evidence="8 9">
    <name type="scientific">Pseudooceanicola albus</name>
    <dbReference type="NCBI Taxonomy" id="2692189"/>
    <lineage>
        <taxon>Bacteria</taxon>
        <taxon>Pseudomonadati</taxon>
        <taxon>Pseudomonadota</taxon>
        <taxon>Alphaproteobacteria</taxon>
        <taxon>Rhodobacterales</taxon>
        <taxon>Paracoccaceae</taxon>
        <taxon>Pseudooceanicola</taxon>
    </lineage>
</organism>
<evidence type="ECO:0000259" key="7">
    <source>
        <dbReference type="Pfam" id="PF01435"/>
    </source>
</evidence>
<dbReference type="Pfam" id="PF01435">
    <property type="entry name" value="Peptidase_M48"/>
    <property type="match status" value="1"/>
</dbReference>
<sequence length="255" mass="27833">MGEFRKSVTSDCARIVQVARRLLPVLVLSGAVALSACSAPQVENAPDGESRLGPQAAAAQFAQVASTVEPVAEKVCRRKRKDGRCNFRILVDTSPWRPANAYQTLDRDNQPVLIFTLALIADMRNPDELAFVMSHEASHHILDHLRKQREYSEAGAKVYAEAAARGGASPEQQKKAGEIGAEFGARSYSKTFELQADYLGAQIALEAGYDPLKGAMYFQRLPDPGEEFLGSHPPNAERLATVKRAVRAAKRKRGS</sequence>
<name>A0A6L7GD05_9RHOB</name>
<dbReference type="InterPro" id="IPR001915">
    <property type="entry name" value="Peptidase_M48"/>
</dbReference>
<evidence type="ECO:0000313" key="9">
    <source>
        <dbReference type="Proteomes" id="UP000477911"/>
    </source>
</evidence>
<accession>A0A6L7GD05</accession>
<proteinExistence type="inferred from homology"/>
<keyword evidence="4 6" id="KW-0862">Zinc</keyword>
<comment type="similarity">
    <text evidence="6">Belongs to the peptidase M48 family.</text>
</comment>
<dbReference type="GO" id="GO:0016020">
    <property type="term" value="C:membrane"/>
    <property type="evidence" value="ECO:0007669"/>
    <property type="project" value="TreeGrafter"/>
</dbReference>
<dbReference type="GO" id="GO:0004222">
    <property type="term" value="F:metalloendopeptidase activity"/>
    <property type="evidence" value="ECO:0007669"/>
    <property type="project" value="InterPro"/>
</dbReference>
<dbReference type="EMBL" id="WUMU01000046">
    <property type="protein sequence ID" value="MXN21120.1"/>
    <property type="molecule type" value="Genomic_DNA"/>
</dbReference>
<dbReference type="Proteomes" id="UP000477911">
    <property type="component" value="Unassembled WGS sequence"/>
</dbReference>
<reference evidence="8 9" key="1">
    <citation type="submission" date="2019-12" db="EMBL/GenBank/DDBJ databases">
        <authorList>
            <person name="Li M."/>
        </authorList>
    </citation>
    <scope>NUCLEOTIDE SEQUENCE [LARGE SCALE GENOMIC DNA]</scope>
    <source>
        <strain evidence="8 9">GBMRC 2024</strain>
    </source>
</reference>
<keyword evidence="3 6" id="KW-0378">Hydrolase</keyword>
<comment type="caution">
    <text evidence="8">The sequence shown here is derived from an EMBL/GenBank/DDBJ whole genome shotgun (WGS) entry which is preliminary data.</text>
</comment>
<evidence type="ECO:0000256" key="6">
    <source>
        <dbReference type="RuleBase" id="RU003983"/>
    </source>
</evidence>
<evidence type="ECO:0000256" key="4">
    <source>
        <dbReference type="ARBA" id="ARBA00022833"/>
    </source>
</evidence>
<keyword evidence="9" id="KW-1185">Reference proteome</keyword>
<evidence type="ECO:0000256" key="1">
    <source>
        <dbReference type="ARBA" id="ARBA00022670"/>
    </source>
</evidence>
<dbReference type="InterPro" id="IPR051156">
    <property type="entry name" value="Mito/Outer_Membr_Metalloprot"/>
</dbReference>
<protein>
    <submittedName>
        <fullName evidence="8">M48 family metalloprotease</fullName>
    </submittedName>
</protein>
<dbReference type="Gene3D" id="3.30.2010.10">
    <property type="entry name" value="Metalloproteases ('zincins'), catalytic domain"/>
    <property type="match status" value="1"/>
</dbReference>
<dbReference type="GO" id="GO:0051603">
    <property type="term" value="P:proteolysis involved in protein catabolic process"/>
    <property type="evidence" value="ECO:0007669"/>
    <property type="project" value="TreeGrafter"/>
</dbReference>
<dbReference type="PANTHER" id="PTHR22726:SF1">
    <property type="entry name" value="METALLOENDOPEPTIDASE OMA1, MITOCHONDRIAL"/>
    <property type="match status" value="1"/>
</dbReference>
<feature type="domain" description="Peptidase M48" evidence="7">
    <location>
        <begin position="59"/>
        <end position="244"/>
    </location>
</feature>